<dbReference type="Gene3D" id="3.40.50.720">
    <property type="entry name" value="NAD(P)-binding Rossmann-like Domain"/>
    <property type="match status" value="1"/>
</dbReference>
<proteinExistence type="predicted"/>
<dbReference type="InterPro" id="IPR051450">
    <property type="entry name" value="Gfo/Idh/MocA_Oxidoreductases"/>
</dbReference>
<evidence type="ECO:0000313" key="3">
    <source>
        <dbReference type="Proteomes" id="UP000019678"/>
    </source>
</evidence>
<organism evidence="2 3">
    <name type="scientific">Chondromyces apiculatus DSM 436</name>
    <dbReference type="NCBI Taxonomy" id="1192034"/>
    <lineage>
        <taxon>Bacteria</taxon>
        <taxon>Pseudomonadati</taxon>
        <taxon>Myxococcota</taxon>
        <taxon>Polyangia</taxon>
        <taxon>Polyangiales</taxon>
        <taxon>Polyangiaceae</taxon>
        <taxon>Chondromyces</taxon>
    </lineage>
</organism>
<dbReference type="InterPro" id="IPR000683">
    <property type="entry name" value="Gfo/Idh/MocA-like_OxRdtase_N"/>
</dbReference>
<dbReference type="RefSeq" id="WP_231512030.1">
    <property type="nucleotide sequence ID" value="NZ_ASRX01000142.1"/>
</dbReference>
<dbReference type="PANTHER" id="PTHR43377:SF6">
    <property type="entry name" value="GFO_IDH_MOCA-LIKE OXIDOREDUCTASE N-TERMINAL DOMAIN-CONTAINING PROTEIN"/>
    <property type="match status" value="1"/>
</dbReference>
<keyword evidence="3" id="KW-1185">Reference proteome</keyword>
<dbReference type="SUPFAM" id="SSF55347">
    <property type="entry name" value="Glyceraldehyde-3-phosphate dehydrogenase-like, C-terminal domain"/>
    <property type="match status" value="1"/>
</dbReference>
<accession>A0A017STF6</accession>
<dbReference type="Proteomes" id="UP000019678">
    <property type="component" value="Unassembled WGS sequence"/>
</dbReference>
<dbReference type="SUPFAM" id="SSF51735">
    <property type="entry name" value="NAD(P)-binding Rossmann-fold domains"/>
    <property type="match status" value="1"/>
</dbReference>
<dbReference type="PANTHER" id="PTHR43377">
    <property type="entry name" value="BILIVERDIN REDUCTASE A"/>
    <property type="match status" value="1"/>
</dbReference>
<dbReference type="EMBL" id="ASRX01000142">
    <property type="protein sequence ID" value="EYF00032.1"/>
    <property type="molecule type" value="Genomic_DNA"/>
</dbReference>
<evidence type="ECO:0000313" key="2">
    <source>
        <dbReference type="EMBL" id="EYF00032.1"/>
    </source>
</evidence>
<protein>
    <submittedName>
        <fullName evidence="2">Putative oxidoreductase protein</fullName>
    </submittedName>
</protein>
<reference evidence="2 3" key="1">
    <citation type="submission" date="2013-05" db="EMBL/GenBank/DDBJ databases">
        <title>Genome assembly of Chondromyces apiculatus DSM 436.</title>
        <authorList>
            <person name="Sharma G."/>
            <person name="Khatri I."/>
            <person name="Kaur C."/>
            <person name="Mayilraj S."/>
            <person name="Subramanian S."/>
        </authorList>
    </citation>
    <scope>NUCLEOTIDE SEQUENCE [LARGE SCALE GENOMIC DNA]</scope>
    <source>
        <strain evidence="2 3">DSM 436</strain>
    </source>
</reference>
<dbReference type="InterPro" id="IPR036291">
    <property type="entry name" value="NAD(P)-bd_dom_sf"/>
</dbReference>
<feature type="domain" description="Gfo/Idh/MocA-like oxidoreductase N-terminal" evidence="1">
    <location>
        <begin position="8"/>
        <end position="126"/>
    </location>
</feature>
<dbReference type="AlphaFoldDB" id="A0A017STF6"/>
<dbReference type="GO" id="GO:0000166">
    <property type="term" value="F:nucleotide binding"/>
    <property type="evidence" value="ECO:0007669"/>
    <property type="project" value="InterPro"/>
</dbReference>
<dbReference type="STRING" id="1192034.CAP_1610"/>
<evidence type="ECO:0000259" key="1">
    <source>
        <dbReference type="Pfam" id="PF01408"/>
    </source>
</evidence>
<dbReference type="Gene3D" id="3.30.360.10">
    <property type="entry name" value="Dihydrodipicolinate Reductase, domain 2"/>
    <property type="match status" value="1"/>
</dbReference>
<gene>
    <name evidence="2" type="ORF">CAP_1610</name>
</gene>
<dbReference type="Pfam" id="PF01408">
    <property type="entry name" value="GFO_IDH_MocA"/>
    <property type="match status" value="1"/>
</dbReference>
<dbReference type="eggNOG" id="COG0673">
    <property type="taxonomic scope" value="Bacteria"/>
</dbReference>
<sequence>MRGGAVSVRVGLVGCGVWGANVLRVLADDPRAEVVAVADLAGTRREVARGIAPRARWVPSLDEALGVGIDAVVIATPPESHAELTLRALDAGADVLVEKPLALAPADAERCAARAAALGRIAMVGHLLRYHPAVTRLLDLCESGDLGEPRRFSATRRSFRAPVGALDPRATLWALGPHDLAVLGALDPSPLRDIAAHAEAPPGESIALTARLESGLRAKLTLCRTSPVKERWTRVTGTRRVAWFDEVRSPDRILLATTRGRSLVVDEPLAIEREIRLDPGEPLALEVAHFLRCVEERTPPRTPLSEGTAVVRALARAEATLTPHAVCALASPL</sequence>
<name>A0A017STF6_9BACT</name>
<comment type="caution">
    <text evidence="2">The sequence shown here is derived from an EMBL/GenBank/DDBJ whole genome shotgun (WGS) entry which is preliminary data.</text>
</comment>